<sequence length="468" mass="53095">PKAEHYCIPKAQDYCISTPTNMGLFNSKHERPSRMRGRTSSAPGRLELNTHYPEDIEDDSTDDDDATPSPAPRHLLQYRRIYEAQHPRDNQAQTPRNNRAQHPRYNRTQRPRNNQAPPHPDADKPVQSIEIDAPVPTKQPQGTKRVRPDSTLGATERHSSRFSPAARHHLQHQGNRPPRIPPHAPPHADRPAHGMDSDAPDSAASHPRVAKRVRRDWILGATERHGLRFSPPAARDHLQHGGNRPPRMPSRADEPMRGMNSDAPDPAIHPPVAKRVRRDRRVGMPDGHDSGPSRPANEGQHRRDARPLSGTERRPARPVELEPQPQPQPRPQPRTASRPRRNIPEALRTSVLPRRRNPSRVSRPRLNSYERIVSPSAEPEPQTPTPTVSRPRRNISEILPSSVLPRRRNLPRASRPRLNSYERMASPWVTATDTVRHGTIDPGLHRKIKRNEEFTMDGPAHGRAARRR</sequence>
<evidence type="ECO:0000313" key="3">
    <source>
        <dbReference type="Proteomes" id="UP000663193"/>
    </source>
</evidence>
<protein>
    <submittedName>
        <fullName evidence="2">Uncharacterized protein</fullName>
    </submittedName>
</protein>
<gene>
    <name evidence="2" type="ORF">JI435_162620</name>
</gene>
<feature type="compositionally biased region" description="Basic and acidic residues" evidence="1">
    <location>
        <begin position="299"/>
        <end position="320"/>
    </location>
</feature>
<feature type="compositionally biased region" description="Basic and acidic residues" evidence="1">
    <location>
        <begin position="281"/>
        <end position="291"/>
    </location>
</feature>
<feature type="compositionally biased region" description="Acidic residues" evidence="1">
    <location>
        <begin position="55"/>
        <end position="66"/>
    </location>
</feature>
<proteinExistence type="predicted"/>
<dbReference type="Proteomes" id="UP000663193">
    <property type="component" value="Chromosome 23"/>
</dbReference>
<feature type="compositionally biased region" description="Basic residues" evidence="1">
    <location>
        <begin position="99"/>
        <end position="110"/>
    </location>
</feature>
<dbReference type="EMBL" id="CP069045">
    <property type="protein sequence ID" value="QRD07683.1"/>
    <property type="molecule type" value="Genomic_DNA"/>
</dbReference>
<name>A0A7U2IDA5_PHANO</name>
<organism evidence="2 3">
    <name type="scientific">Phaeosphaeria nodorum (strain SN15 / ATCC MYA-4574 / FGSC 10173)</name>
    <name type="common">Glume blotch fungus</name>
    <name type="synonym">Parastagonospora nodorum</name>
    <dbReference type="NCBI Taxonomy" id="321614"/>
    <lineage>
        <taxon>Eukaryota</taxon>
        <taxon>Fungi</taxon>
        <taxon>Dikarya</taxon>
        <taxon>Ascomycota</taxon>
        <taxon>Pezizomycotina</taxon>
        <taxon>Dothideomycetes</taxon>
        <taxon>Pleosporomycetidae</taxon>
        <taxon>Pleosporales</taxon>
        <taxon>Pleosporineae</taxon>
        <taxon>Phaeosphaeriaceae</taxon>
        <taxon>Parastagonospora</taxon>
    </lineage>
</organism>
<dbReference type="AlphaFoldDB" id="A0A7U2IDA5"/>
<feature type="region of interest" description="Disordered" evidence="1">
    <location>
        <begin position="433"/>
        <end position="468"/>
    </location>
</feature>
<keyword evidence="3" id="KW-1185">Reference proteome</keyword>
<feature type="compositionally biased region" description="Basic and acidic residues" evidence="1">
    <location>
        <begin position="186"/>
        <end position="196"/>
    </location>
</feature>
<reference evidence="3" key="1">
    <citation type="journal article" date="2021" name="BMC Genomics">
        <title>Chromosome-level genome assembly and manually-curated proteome of model necrotroph Parastagonospora nodorum Sn15 reveals a genome-wide trove of candidate effector homologs, and redundancy of virulence-related functions within an accessory chromosome.</title>
        <authorList>
            <person name="Bertazzoni S."/>
            <person name="Jones D.A.B."/>
            <person name="Phan H.T."/>
            <person name="Tan K.-C."/>
            <person name="Hane J.K."/>
        </authorList>
    </citation>
    <scope>NUCLEOTIDE SEQUENCE [LARGE SCALE GENOMIC DNA]</scope>
    <source>
        <strain evidence="3">SN15 / ATCC MYA-4574 / FGSC 10173)</strain>
    </source>
</reference>
<evidence type="ECO:0000256" key="1">
    <source>
        <dbReference type="SAM" id="MobiDB-lite"/>
    </source>
</evidence>
<feature type="non-terminal residue" evidence="2">
    <location>
        <position position="1"/>
    </location>
</feature>
<feature type="compositionally biased region" description="Basic and acidic residues" evidence="1">
    <location>
        <begin position="80"/>
        <end position="89"/>
    </location>
</feature>
<feature type="region of interest" description="Disordered" evidence="1">
    <location>
        <begin position="17"/>
        <end position="210"/>
    </location>
</feature>
<dbReference type="VEuPathDB" id="FungiDB:JI435_162620"/>
<accession>A0A7U2IDA5</accession>
<evidence type="ECO:0000313" key="2">
    <source>
        <dbReference type="EMBL" id="QRD07683.1"/>
    </source>
</evidence>
<feature type="region of interest" description="Disordered" evidence="1">
    <location>
        <begin position="228"/>
        <end position="393"/>
    </location>
</feature>